<sequence length="313" mass="35750">MTTTITCIEDLKGREQYREFLDFSEGSGRELLDIVTDYSFPDTKMISCGIQGCRTPHMRGFLVVTTDGLETNIGNVCGKKYLGESFKVKKAIFIQKQNEERNMFLISELKDKIRLLKPLLEEFYVRASSVVKLKMVCNKAHPQLVRLIVERAKLDRPGLTGPVPMTRAEAKSLHFHEAKEDADGKVEAFESWFMRRRPKKIVQLASLEGLLFWRFDLHQMLRRDVLDVVSELESLNEEELSGLSASSQRRFARWGQGLDNKISEVESVIKAGEQFFVCENIDSLGLFEPDLDKSSRSTLRYALEAVKKAIKSS</sequence>
<evidence type="ECO:0000313" key="2">
    <source>
        <dbReference type="Proteomes" id="UP000247620"/>
    </source>
</evidence>
<comment type="caution">
    <text evidence="1">The sequence shown here is derived from an EMBL/GenBank/DDBJ whole genome shotgun (WGS) entry which is preliminary data.</text>
</comment>
<dbReference type="RefSeq" id="WP_110698372.1">
    <property type="nucleotide sequence ID" value="NZ_QJRO01000003.1"/>
</dbReference>
<name>A0A2V4J3V8_9PSED</name>
<dbReference type="AlphaFoldDB" id="A0A2V4J3V8"/>
<dbReference type="EMBL" id="QJRO01000003">
    <property type="protein sequence ID" value="PYB84156.1"/>
    <property type="molecule type" value="Genomic_DNA"/>
</dbReference>
<accession>A0A2V4J3V8</accession>
<proteinExistence type="predicted"/>
<protein>
    <submittedName>
        <fullName evidence="1">Uncharacterized protein</fullName>
    </submittedName>
</protein>
<evidence type="ECO:0000313" key="1">
    <source>
        <dbReference type="EMBL" id="PYB84156.1"/>
    </source>
</evidence>
<gene>
    <name evidence="1" type="ORF">DMX07_06325</name>
</gene>
<organism evidence="1 2">
    <name type="scientific">Pseudomonas soli</name>
    <dbReference type="NCBI Taxonomy" id="1306993"/>
    <lineage>
        <taxon>Bacteria</taxon>
        <taxon>Pseudomonadati</taxon>
        <taxon>Pseudomonadota</taxon>
        <taxon>Gammaproteobacteria</taxon>
        <taxon>Pseudomonadales</taxon>
        <taxon>Pseudomonadaceae</taxon>
        <taxon>Pseudomonas</taxon>
    </lineage>
</organism>
<reference evidence="1 2" key="1">
    <citation type="submission" date="2018-06" db="EMBL/GenBank/DDBJ databases">
        <title>Pseudomonas diversity within urban Lake Michigan freshwaters.</title>
        <authorList>
            <person name="Batrich M."/>
            <person name="Hatzopoulos T."/>
            <person name="Putonti C."/>
        </authorList>
    </citation>
    <scope>NUCLEOTIDE SEQUENCE [LARGE SCALE GENOMIC DNA]</scope>
    <source>
        <strain evidence="1 2">LBp-160603</strain>
    </source>
</reference>
<dbReference type="Proteomes" id="UP000247620">
    <property type="component" value="Unassembled WGS sequence"/>
</dbReference>